<proteinExistence type="predicted"/>
<dbReference type="EMBL" id="LCWV01000036">
    <property type="protein sequence ID" value="PWI65226.1"/>
    <property type="molecule type" value="Genomic_DNA"/>
</dbReference>
<name>A0A2U3DSK2_PURLI</name>
<evidence type="ECO:0000313" key="3">
    <source>
        <dbReference type="Proteomes" id="UP000245956"/>
    </source>
</evidence>
<gene>
    <name evidence="2" type="ORF">PCL_07276</name>
</gene>
<dbReference type="AlphaFoldDB" id="A0A2U3DSK2"/>
<evidence type="ECO:0000256" key="1">
    <source>
        <dbReference type="SAM" id="MobiDB-lite"/>
    </source>
</evidence>
<feature type="region of interest" description="Disordered" evidence="1">
    <location>
        <begin position="225"/>
        <end position="253"/>
    </location>
</feature>
<reference evidence="2 3" key="1">
    <citation type="journal article" date="2016" name="Front. Microbiol.">
        <title>Genome and transcriptome sequences reveal the specific parasitism of the nematophagous Purpureocillium lilacinum 36-1.</title>
        <authorList>
            <person name="Xie J."/>
            <person name="Li S."/>
            <person name="Mo C."/>
            <person name="Xiao X."/>
            <person name="Peng D."/>
            <person name="Wang G."/>
            <person name="Xiao Y."/>
        </authorList>
    </citation>
    <scope>NUCLEOTIDE SEQUENCE [LARGE SCALE GENOMIC DNA]</scope>
    <source>
        <strain evidence="2 3">36-1</strain>
    </source>
</reference>
<evidence type="ECO:0000313" key="2">
    <source>
        <dbReference type="EMBL" id="PWI65226.1"/>
    </source>
</evidence>
<dbReference type="Proteomes" id="UP000245956">
    <property type="component" value="Unassembled WGS sequence"/>
</dbReference>
<sequence>MQAIRTDFEALRKRISCNTLNTGATSQQSRLGGLQFQGGGQEREWNGPLLEPASGEGQPGWRRVQNYTSVELIATSAIRNRAGVASPGVLRDGIRRLASTSTEHQRRGRQQLTLPMMDAGARWSGQPAKLRQDFVDTDGHSRWRSQRLKGYLNTMAVKCDGCDSRCDQHNALWQKPGSAVPRVGGVADFIGAMPAGTSMAQALGSPLDMLSLPSVGIIRSWLAMEPSPPPDEHPWHRPHQRPLACDRGGREGE</sequence>
<accession>A0A2U3DSK2</accession>
<protein>
    <submittedName>
        <fullName evidence="2">Uncharacterized protein</fullName>
    </submittedName>
</protein>
<organism evidence="2 3">
    <name type="scientific">Purpureocillium lilacinum</name>
    <name type="common">Paecilomyces lilacinus</name>
    <dbReference type="NCBI Taxonomy" id="33203"/>
    <lineage>
        <taxon>Eukaryota</taxon>
        <taxon>Fungi</taxon>
        <taxon>Dikarya</taxon>
        <taxon>Ascomycota</taxon>
        <taxon>Pezizomycotina</taxon>
        <taxon>Sordariomycetes</taxon>
        <taxon>Hypocreomycetidae</taxon>
        <taxon>Hypocreales</taxon>
        <taxon>Ophiocordycipitaceae</taxon>
        <taxon>Purpureocillium</taxon>
    </lineage>
</organism>
<comment type="caution">
    <text evidence="2">The sequence shown here is derived from an EMBL/GenBank/DDBJ whole genome shotgun (WGS) entry which is preliminary data.</text>
</comment>
<feature type="region of interest" description="Disordered" evidence="1">
    <location>
        <begin position="35"/>
        <end position="60"/>
    </location>
</feature>